<dbReference type="Pfam" id="PF01609">
    <property type="entry name" value="DDE_Tnp_1"/>
    <property type="match status" value="1"/>
</dbReference>
<dbReference type="InterPro" id="IPR012337">
    <property type="entry name" value="RNaseH-like_sf"/>
</dbReference>
<dbReference type="GO" id="GO:0003677">
    <property type="term" value="F:DNA binding"/>
    <property type="evidence" value="ECO:0007669"/>
    <property type="project" value="InterPro"/>
</dbReference>
<dbReference type="OrthoDB" id="2432160at2"/>
<keyword evidence="3" id="KW-1185">Reference proteome</keyword>
<dbReference type="InterPro" id="IPR002559">
    <property type="entry name" value="Transposase_11"/>
</dbReference>
<dbReference type="SUPFAM" id="SSF53098">
    <property type="entry name" value="Ribonuclease H-like"/>
    <property type="match status" value="1"/>
</dbReference>
<dbReference type="Proteomes" id="UP000198860">
    <property type="component" value="Unassembled WGS sequence"/>
</dbReference>
<accession>A0A1H0NYE3</accession>
<feature type="non-terminal residue" evidence="2">
    <location>
        <position position="1"/>
    </location>
</feature>
<dbReference type="AlphaFoldDB" id="A0A1H0NYE3"/>
<dbReference type="EMBL" id="FNIZ01000010">
    <property type="protein sequence ID" value="SDO97556.1"/>
    <property type="molecule type" value="Genomic_DNA"/>
</dbReference>
<feature type="domain" description="Transposase IS4-like" evidence="1">
    <location>
        <begin position="3"/>
        <end position="51"/>
    </location>
</feature>
<name>A0A1H0NYE3_HALAD</name>
<organism evidence="2 3">
    <name type="scientific">Halobacillus aidingensis</name>
    <dbReference type="NCBI Taxonomy" id="240303"/>
    <lineage>
        <taxon>Bacteria</taxon>
        <taxon>Bacillati</taxon>
        <taxon>Bacillota</taxon>
        <taxon>Bacilli</taxon>
        <taxon>Bacillales</taxon>
        <taxon>Bacillaceae</taxon>
        <taxon>Halobacillus</taxon>
    </lineage>
</organism>
<evidence type="ECO:0000259" key="1">
    <source>
        <dbReference type="Pfam" id="PF01609"/>
    </source>
</evidence>
<proteinExistence type="predicted"/>
<dbReference type="GO" id="GO:0004803">
    <property type="term" value="F:transposase activity"/>
    <property type="evidence" value="ECO:0007669"/>
    <property type="project" value="InterPro"/>
</dbReference>
<reference evidence="3" key="1">
    <citation type="submission" date="2016-10" db="EMBL/GenBank/DDBJ databases">
        <authorList>
            <person name="Varghese N."/>
            <person name="Submissions S."/>
        </authorList>
    </citation>
    <scope>NUCLEOTIDE SEQUENCE [LARGE SCALE GENOMIC DNA]</scope>
    <source>
        <strain evidence="3">CGMCC 1.3703</strain>
    </source>
</reference>
<dbReference type="RefSeq" id="WP_143015255.1">
    <property type="nucleotide sequence ID" value="NZ_FNIZ01000010.1"/>
</dbReference>
<sequence>ENLKAQDLYPLYSLRWQIEILFKTWKSLFEIDEVQKMKQERFECHLYGTLIEILLSSMLAFQCRLYLHKIHQAEASEYKCIDTARESLPHLITAAETGVENVRAMIRLVYENARIHGGKEHRKNHLSPFDILGIAYK</sequence>
<dbReference type="GO" id="GO:0006313">
    <property type="term" value="P:DNA transposition"/>
    <property type="evidence" value="ECO:0007669"/>
    <property type="project" value="InterPro"/>
</dbReference>
<evidence type="ECO:0000313" key="3">
    <source>
        <dbReference type="Proteomes" id="UP000198860"/>
    </source>
</evidence>
<evidence type="ECO:0000313" key="2">
    <source>
        <dbReference type="EMBL" id="SDO97556.1"/>
    </source>
</evidence>
<protein>
    <submittedName>
        <fullName evidence="2">Transposase DDE domain-containing protein</fullName>
    </submittedName>
</protein>
<gene>
    <name evidence="2" type="ORF">SAMN05421677_1101</name>
</gene>